<protein>
    <submittedName>
        <fullName evidence="1">Uncharacterized protein</fullName>
    </submittedName>
</protein>
<reference evidence="1 2" key="1">
    <citation type="journal article" date="2016" name="Front. Microbiol.">
        <title>Fuerstia marisgermanicae gen. nov., sp. nov., an Unusual Member of the Phylum Planctomycetes from the German Wadden Sea.</title>
        <authorList>
            <person name="Kohn T."/>
            <person name="Heuer A."/>
            <person name="Jogler M."/>
            <person name="Vollmers J."/>
            <person name="Boedeker C."/>
            <person name="Bunk B."/>
            <person name="Rast P."/>
            <person name="Borchert D."/>
            <person name="Glockner I."/>
            <person name="Freese H.M."/>
            <person name="Klenk H.P."/>
            <person name="Overmann J."/>
            <person name="Kaster A.K."/>
            <person name="Rohde M."/>
            <person name="Wiegand S."/>
            <person name="Jogler C."/>
        </authorList>
    </citation>
    <scope>NUCLEOTIDE SEQUENCE [LARGE SCALE GENOMIC DNA]</scope>
    <source>
        <strain evidence="1 2">NH11</strain>
    </source>
</reference>
<evidence type="ECO:0000313" key="2">
    <source>
        <dbReference type="Proteomes" id="UP000187735"/>
    </source>
</evidence>
<name>A0A1P8WMP2_9PLAN</name>
<dbReference type="EMBL" id="CP017641">
    <property type="protein sequence ID" value="APZ95333.1"/>
    <property type="molecule type" value="Genomic_DNA"/>
</dbReference>
<dbReference type="Proteomes" id="UP000187735">
    <property type="component" value="Chromosome"/>
</dbReference>
<gene>
    <name evidence="1" type="ORF">Fuma_04989</name>
</gene>
<dbReference type="KEGG" id="fmr:Fuma_04989"/>
<sequence length="141" mass="16226">MMLLYGVLRGISAILRRFVEWKHDRAQNAYSCDETAFRELEASCKAEEVALGRPLDYAAQLKLLKAFERREASKTRWVQSAERMHRSRGVSERVRSFAGMRLPYTFGLIDMACILRVLDQLGVLPNLEQPLIKGLYAMFVN</sequence>
<dbReference type="STRING" id="1891926.Fuma_04989"/>
<accession>A0A1P8WMP2</accession>
<proteinExistence type="predicted"/>
<dbReference type="RefSeq" id="WP_077026513.1">
    <property type="nucleotide sequence ID" value="NZ_CP017641.1"/>
</dbReference>
<dbReference type="AlphaFoldDB" id="A0A1P8WMP2"/>
<keyword evidence="2" id="KW-1185">Reference proteome</keyword>
<organism evidence="1 2">
    <name type="scientific">Fuerstiella marisgermanici</name>
    <dbReference type="NCBI Taxonomy" id="1891926"/>
    <lineage>
        <taxon>Bacteria</taxon>
        <taxon>Pseudomonadati</taxon>
        <taxon>Planctomycetota</taxon>
        <taxon>Planctomycetia</taxon>
        <taxon>Planctomycetales</taxon>
        <taxon>Planctomycetaceae</taxon>
        <taxon>Fuerstiella</taxon>
    </lineage>
</organism>
<dbReference type="OrthoDB" id="9985804at2"/>
<evidence type="ECO:0000313" key="1">
    <source>
        <dbReference type="EMBL" id="APZ95333.1"/>
    </source>
</evidence>